<evidence type="ECO:0000313" key="10">
    <source>
        <dbReference type="Proteomes" id="UP000597989"/>
    </source>
</evidence>
<evidence type="ECO:0000313" key="9">
    <source>
        <dbReference type="EMBL" id="GGI97782.1"/>
    </source>
</evidence>
<dbReference type="SUPFAM" id="SSF51735">
    <property type="entry name" value="NAD(P)-binding Rossmann-fold domains"/>
    <property type="match status" value="1"/>
</dbReference>
<gene>
    <name evidence="8" type="ORF">GCM10009545_26390</name>
    <name evidence="9" type="ORF">GCM10011581_38670</name>
</gene>
<dbReference type="PANTHER" id="PTHR43401">
    <property type="entry name" value="L-THREONINE 3-DEHYDROGENASE"/>
    <property type="match status" value="1"/>
</dbReference>
<dbReference type="GO" id="GO:0016491">
    <property type="term" value="F:oxidoreductase activity"/>
    <property type="evidence" value="ECO:0007669"/>
    <property type="project" value="UniProtKB-KW"/>
</dbReference>
<dbReference type="Gene3D" id="3.40.50.720">
    <property type="entry name" value="NAD(P)-binding Rossmann-like Domain"/>
    <property type="match status" value="1"/>
</dbReference>
<evidence type="ECO:0000256" key="1">
    <source>
        <dbReference type="ARBA" id="ARBA00001947"/>
    </source>
</evidence>
<evidence type="ECO:0000313" key="11">
    <source>
        <dbReference type="Proteomes" id="UP001500220"/>
    </source>
</evidence>
<comment type="caution">
    <text evidence="9">The sequence shown here is derived from an EMBL/GenBank/DDBJ whole genome shotgun (WGS) entry which is preliminary data.</text>
</comment>
<dbReference type="AlphaFoldDB" id="A0A917NFS6"/>
<dbReference type="InterPro" id="IPR002328">
    <property type="entry name" value="ADH_Zn_CS"/>
</dbReference>
<dbReference type="InterPro" id="IPR036291">
    <property type="entry name" value="NAD(P)-bd_dom_sf"/>
</dbReference>
<dbReference type="Proteomes" id="UP001500220">
    <property type="component" value="Unassembled WGS sequence"/>
</dbReference>
<keyword evidence="4" id="KW-0560">Oxidoreductase</keyword>
<feature type="domain" description="Alcohol dehydrogenase-like C-terminal" evidence="6">
    <location>
        <begin position="173"/>
        <end position="301"/>
    </location>
</feature>
<dbReference type="EMBL" id="BMMT01000015">
    <property type="protein sequence ID" value="GGI97782.1"/>
    <property type="molecule type" value="Genomic_DNA"/>
</dbReference>
<dbReference type="Proteomes" id="UP000597989">
    <property type="component" value="Unassembled WGS sequence"/>
</dbReference>
<evidence type="ECO:0000256" key="3">
    <source>
        <dbReference type="ARBA" id="ARBA00022833"/>
    </source>
</evidence>
<name>A0A917NFS6_9PSEU</name>
<dbReference type="InterPro" id="IPR011032">
    <property type="entry name" value="GroES-like_sf"/>
</dbReference>
<dbReference type="InterPro" id="IPR050129">
    <property type="entry name" value="Zn_alcohol_dh"/>
</dbReference>
<reference evidence="11" key="3">
    <citation type="journal article" date="2019" name="Int. J. Syst. Evol. Microbiol.">
        <title>The Global Catalogue of Microorganisms (GCM) 10K type strain sequencing project: providing services to taxonomists for standard genome sequencing and annotation.</title>
        <authorList>
            <consortium name="The Broad Institute Genomics Platform"/>
            <consortium name="The Broad Institute Genome Sequencing Center for Infectious Disease"/>
            <person name="Wu L."/>
            <person name="Ma J."/>
        </authorList>
    </citation>
    <scope>NUCLEOTIDE SEQUENCE [LARGE SCALE GENOMIC DNA]</scope>
    <source>
        <strain evidence="11">JCM 10664</strain>
    </source>
</reference>
<dbReference type="SUPFAM" id="SSF50129">
    <property type="entry name" value="GroES-like"/>
    <property type="match status" value="1"/>
</dbReference>
<sequence>MRVRAPGRVELVETELGAVPPDQVRVRVRETGLCGSDVKMWSGGHAVLKPPMVLGHETWGVVEAVGTAVAADHQRTLEPGTPVVVVPPRGCGSCYNCARDREQLCEHMRFVGAQIDGGMARFITVEPEHLLPIPPEVPPELRVLIEPLAVSVHAVHRAAARTDDQVVVLGAGPIGVFCALVLLAEHVETVVIVDRSEQRLQLATLLGIPNCISSAGRSVREAVAGTIRPEGADVVLDCVGSQPTTTEALATTCRGGRTVLVGISPQELHVDGVALQRGERELVGVQMYQRRDFHQAMSLLASGLLRPVDGLKRRWPLAHAGRLLEQLAREPSPFLKETVQPD</sequence>
<dbReference type="InterPro" id="IPR013149">
    <property type="entry name" value="ADH-like_C"/>
</dbReference>
<feature type="domain" description="Alcohol dehydrogenase-like N-terminal" evidence="7">
    <location>
        <begin position="21"/>
        <end position="134"/>
    </location>
</feature>
<dbReference type="EMBL" id="BAAAHC010000009">
    <property type="protein sequence ID" value="GAA0522930.1"/>
    <property type="molecule type" value="Genomic_DNA"/>
</dbReference>
<comment type="similarity">
    <text evidence="5">Belongs to the zinc-containing alcohol dehydrogenase family.</text>
</comment>
<evidence type="ECO:0000256" key="2">
    <source>
        <dbReference type="ARBA" id="ARBA00022723"/>
    </source>
</evidence>
<accession>A0A917NFS6</accession>
<dbReference type="Gene3D" id="3.90.180.10">
    <property type="entry name" value="Medium-chain alcohol dehydrogenases, catalytic domain"/>
    <property type="match status" value="1"/>
</dbReference>
<dbReference type="Pfam" id="PF00107">
    <property type="entry name" value="ADH_zinc_N"/>
    <property type="match status" value="1"/>
</dbReference>
<proteinExistence type="inferred from homology"/>
<dbReference type="GO" id="GO:0008270">
    <property type="term" value="F:zinc ion binding"/>
    <property type="evidence" value="ECO:0007669"/>
    <property type="project" value="InterPro"/>
</dbReference>
<protein>
    <submittedName>
        <fullName evidence="8 9">Alcohol dehydrogenase</fullName>
    </submittedName>
</protein>
<keyword evidence="3 5" id="KW-0862">Zinc</keyword>
<organism evidence="9 10">
    <name type="scientific">Saccharopolyspora thermophila</name>
    <dbReference type="NCBI Taxonomy" id="89367"/>
    <lineage>
        <taxon>Bacteria</taxon>
        <taxon>Bacillati</taxon>
        <taxon>Actinomycetota</taxon>
        <taxon>Actinomycetes</taxon>
        <taxon>Pseudonocardiales</taxon>
        <taxon>Pseudonocardiaceae</taxon>
        <taxon>Saccharopolyspora</taxon>
    </lineage>
</organism>
<dbReference type="InterPro" id="IPR013154">
    <property type="entry name" value="ADH-like_N"/>
</dbReference>
<dbReference type="PROSITE" id="PS00059">
    <property type="entry name" value="ADH_ZINC"/>
    <property type="match status" value="1"/>
</dbReference>
<dbReference type="PANTHER" id="PTHR43401:SF2">
    <property type="entry name" value="L-THREONINE 3-DEHYDROGENASE"/>
    <property type="match status" value="1"/>
</dbReference>
<evidence type="ECO:0000259" key="7">
    <source>
        <dbReference type="Pfam" id="PF08240"/>
    </source>
</evidence>
<keyword evidence="11" id="KW-1185">Reference proteome</keyword>
<reference evidence="9" key="4">
    <citation type="submission" date="2020-09" db="EMBL/GenBank/DDBJ databases">
        <authorList>
            <person name="Sun Q."/>
            <person name="Zhou Y."/>
        </authorList>
    </citation>
    <scope>NUCLEOTIDE SEQUENCE</scope>
    <source>
        <strain evidence="9">CGMCC 4.7206</strain>
    </source>
</reference>
<reference evidence="9 10" key="2">
    <citation type="journal article" date="2014" name="Int. J. Syst. Evol. Microbiol.">
        <title>Complete genome sequence of Corynebacterium casei LMG S-19264T (=DSM 44701T), isolated from a smear-ripened cheese.</title>
        <authorList>
            <consortium name="US DOE Joint Genome Institute (JGI-PGF)"/>
            <person name="Walter F."/>
            <person name="Albersmeier A."/>
            <person name="Kalinowski J."/>
            <person name="Ruckert C."/>
        </authorList>
    </citation>
    <scope>NUCLEOTIDE SEQUENCE [LARGE SCALE GENOMIC DNA]</scope>
    <source>
        <strain evidence="9 10">CGMCC 4.7206</strain>
    </source>
</reference>
<evidence type="ECO:0000256" key="5">
    <source>
        <dbReference type="RuleBase" id="RU361277"/>
    </source>
</evidence>
<comment type="cofactor">
    <cofactor evidence="1 5">
        <name>Zn(2+)</name>
        <dbReference type="ChEBI" id="CHEBI:29105"/>
    </cofactor>
</comment>
<reference evidence="8" key="1">
    <citation type="journal article" date="2014" name="Int. J. Syst. Evol. Microbiol.">
        <title>Complete genome of a new Firmicutes species belonging to the dominant human colonic microbiota ('Ruminococcus bicirculans') reveals two chromosomes and a selective capacity to utilize plant glucans.</title>
        <authorList>
            <consortium name="NISC Comparative Sequencing Program"/>
            <person name="Wegmann U."/>
            <person name="Louis P."/>
            <person name="Goesmann A."/>
            <person name="Henrissat B."/>
            <person name="Duncan S.H."/>
            <person name="Flint H.J."/>
        </authorList>
    </citation>
    <scope>NUCLEOTIDE SEQUENCE</scope>
    <source>
        <strain evidence="8">JCM 10664</strain>
    </source>
</reference>
<reference evidence="8" key="5">
    <citation type="submission" date="2023-12" db="EMBL/GenBank/DDBJ databases">
        <authorList>
            <person name="Sun Q."/>
            <person name="Inoue M."/>
        </authorList>
    </citation>
    <scope>NUCLEOTIDE SEQUENCE</scope>
    <source>
        <strain evidence="8">JCM 10664</strain>
    </source>
</reference>
<evidence type="ECO:0000259" key="6">
    <source>
        <dbReference type="Pfam" id="PF00107"/>
    </source>
</evidence>
<evidence type="ECO:0000256" key="4">
    <source>
        <dbReference type="ARBA" id="ARBA00023002"/>
    </source>
</evidence>
<evidence type="ECO:0000313" key="8">
    <source>
        <dbReference type="EMBL" id="GAA0522930.1"/>
    </source>
</evidence>
<keyword evidence="2 5" id="KW-0479">Metal-binding</keyword>
<dbReference type="Pfam" id="PF08240">
    <property type="entry name" value="ADH_N"/>
    <property type="match status" value="1"/>
</dbReference>